<dbReference type="Proteomes" id="UP000308917">
    <property type="component" value="Unassembled WGS sequence"/>
</dbReference>
<dbReference type="EMBL" id="STFG01000005">
    <property type="protein sequence ID" value="THU02755.1"/>
    <property type="molecule type" value="Genomic_DNA"/>
</dbReference>
<dbReference type="CDD" id="cd06329">
    <property type="entry name" value="PBP1_SBP-like"/>
    <property type="match status" value="1"/>
</dbReference>
<protein>
    <submittedName>
        <fullName evidence="5">Branched-chain amino acid ABC transporter substrate-binding protein</fullName>
    </submittedName>
</protein>
<dbReference type="AlphaFoldDB" id="A0A4S8F7W1"/>
<comment type="similarity">
    <text evidence="1">Belongs to the leucine-binding protein family.</text>
</comment>
<evidence type="ECO:0000313" key="6">
    <source>
        <dbReference type="Proteomes" id="UP000308917"/>
    </source>
</evidence>
<comment type="caution">
    <text evidence="5">The sequence shown here is derived from an EMBL/GenBank/DDBJ whole genome shotgun (WGS) entry which is preliminary data.</text>
</comment>
<feature type="signal peptide" evidence="3">
    <location>
        <begin position="1"/>
        <end position="28"/>
    </location>
</feature>
<dbReference type="Pfam" id="PF13458">
    <property type="entry name" value="Peripla_BP_6"/>
    <property type="match status" value="1"/>
</dbReference>
<evidence type="ECO:0000256" key="1">
    <source>
        <dbReference type="ARBA" id="ARBA00010062"/>
    </source>
</evidence>
<name>A0A4S8F7W1_9BURK</name>
<sequence length="420" mass="46243">MKSLYRSLPSHLVMATLAGLLAANAAQAQQGESVKIAWIDPLSGLMASVGSNQLKSFQYTADYFNTQSKNNPAGVKFEVVGFDNKLSPQETASIVRSVIDQGIHYIVQGNGSGNSLAIMEALERHNARNPGKEVIFLNHAGVDSDMTNEKCSFWHFRLDADNTMKLKTMTQFIADKPEVKKVFLINQNYGHGQQVARLAKEYLKQVRPDIEIVGDDYHPLAQVRDFAPYIAKIRQSGADAVITANWGSDLSLLIKAANDSGLHNVNFYVYYGTASGSPTQLGAAAEGKVYEVFYSHMNLPGEIGEVTQGFKSKFGEDMYTTAVYNGLAALSHGMAKAQSTNALAVAKAMEDLEFPGAYGTVQMRKQDHQLQQGLFMTRWSKVSDALPYSQENTGYAFQPVKFYPREETSTPTTCQMKRPS</sequence>
<dbReference type="SUPFAM" id="SSF53822">
    <property type="entry name" value="Periplasmic binding protein-like I"/>
    <property type="match status" value="1"/>
</dbReference>
<feature type="domain" description="Leucine-binding protein" evidence="4">
    <location>
        <begin position="33"/>
        <end position="380"/>
    </location>
</feature>
<dbReference type="InterPro" id="IPR028082">
    <property type="entry name" value="Peripla_BP_I"/>
</dbReference>
<evidence type="ECO:0000256" key="2">
    <source>
        <dbReference type="ARBA" id="ARBA00022729"/>
    </source>
</evidence>
<accession>A0A4S8F7W1</accession>
<dbReference type="InterPro" id="IPR028081">
    <property type="entry name" value="Leu-bd"/>
</dbReference>
<evidence type="ECO:0000259" key="4">
    <source>
        <dbReference type="Pfam" id="PF13458"/>
    </source>
</evidence>
<dbReference type="Gene3D" id="3.40.50.2300">
    <property type="match status" value="2"/>
</dbReference>
<evidence type="ECO:0000256" key="3">
    <source>
        <dbReference type="SAM" id="SignalP"/>
    </source>
</evidence>
<organism evidence="5 6">
    <name type="scientific">Lampropedia puyangensis</name>
    <dbReference type="NCBI Taxonomy" id="1330072"/>
    <lineage>
        <taxon>Bacteria</taxon>
        <taxon>Pseudomonadati</taxon>
        <taxon>Pseudomonadota</taxon>
        <taxon>Betaproteobacteria</taxon>
        <taxon>Burkholderiales</taxon>
        <taxon>Comamonadaceae</taxon>
        <taxon>Lampropedia</taxon>
    </lineage>
</organism>
<feature type="chain" id="PRO_5020507749" evidence="3">
    <location>
        <begin position="29"/>
        <end position="420"/>
    </location>
</feature>
<proteinExistence type="inferred from homology"/>
<evidence type="ECO:0000313" key="5">
    <source>
        <dbReference type="EMBL" id="THU02755.1"/>
    </source>
</evidence>
<dbReference type="PANTHER" id="PTHR30483">
    <property type="entry name" value="LEUCINE-SPECIFIC-BINDING PROTEIN"/>
    <property type="match status" value="1"/>
</dbReference>
<reference evidence="5 6" key="1">
    <citation type="journal article" date="2015" name="Antonie Van Leeuwenhoek">
        <title>Lampropedia puyangensis sp. nov., isolated from symptomatic bark of Populus ? euramericana canker and emended description of Lampropedia hyalina (Ehrenberg 1832) Lee et al. 2004.</title>
        <authorList>
            <person name="Li Y."/>
            <person name="Wang T."/>
            <person name="Piao C.G."/>
            <person name="Wang L.F."/>
            <person name="Tian G.Z."/>
            <person name="Zhu T.H."/>
            <person name="Guo M.W."/>
        </authorList>
    </citation>
    <scope>NUCLEOTIDE SEQUENCE [LARGE SCALE GENOMIC DNA]</scope>
    <source>
        <strain evidence="5 6">2-bin</strain>
    </source>
</reference>
<gene>
    <name evidence="5" type="ORF">E9531_06530</name>
</gene>
<dbReference type="OrthoDB" id="5289062at2"/>
<keyword evidence="6" id="KW-1185">Reference proteome</keyword>
<dbReference type="InterPro" id="IPR051010">
    <property type="entry name" value="BCAA_transport"/>
</dbReference>
<dbReference type="RefSeq" id="WP_136572955.1">
    <property type="nucleotide sequence ID" value="NZ_STFG01000005.1"/>
</dbReference>
<keyword evidence="2 3" id="KW-0732">Signal</keyword>